<keyword evidence="4" id="KW-1185">Reference proteome</keyword>
<evidence type="ECO:0000313" key="3">
    <source>
        <dbReference type="EMBL" id="KAL1491897.1"/>
    </source>
</evidence>
<dbReference type="AlphaFoldDB" id="A0ABD1ED62"/>
<dbReference type="Proteomes" id="UP001566132">
    <property type="component" value="Unassembled WGS sequence"/>
</dbReference>
<dbReference type="EMBL" id="JBDJPC010000009">
    <property type="protein sequence ID" value="KAL1491897.1"/>
    <property type="molecule type" value="Genomic_DNA"/>
</dbReference>
<feature type="chain" id="PRO_5044767322" description="Fibronectin type-III domain-containing protein" evidence="1">
    <location>
        <begin position="19"/>
        <end position="389"/>
    </location>
</feature>
<gene>
    <name evidence="3" type="ORF">ABEB36_012419</name>
</gene>
<feature type="signal peptide" evidence="1">
    <location>
        <begin position="1"/>
        <end position="18"/>
    </location>
</feature>
<sequence length="389" mass="44475">MRAFLNLVLLVFAWNATADNNRSNGSKLIREKVPLEAPKNLTLLNFDDKDAIISWEPVNPESVRGTFRGYIIRIWNHGISQVYAIPPEVTKTAVEFLPFSKNFVTVSVRNDKYVGPRSVAINFDAPQTEPGMPFLFEQTQLGSHSALLQWNKPGNPNGILLGYNLYCSEAMDVGINDKTTVHEFIQGMDNMQAKITGLKLGQKYQIEVAAVNCAGEGERNTLFVEIEPHNPQPPSMPTLKYTINYKAMEKDQYFNRKCTRPRYPYFPHEHFGIDHMDNDFYIFNRTTSKDNSENLQKVMAEHSCLVKTLIKWIPDIDHNPGEYFFVKYRLKGAANWNETPAEKSEDFLILENFNACKSYELIVVAVDGEFRTESEPEDTPAVLFLRQQS</sequence>
<dbReference type="PROSITE" id="PS50853">
    <property type="entry name" value="FN3"/>
    <property type="match status" value="2"/>
</dbReference>
<comment type="caution">
    <text evidence="3">The sequence shown here is derived from an EMBL/GenBank/DDBJ whole genome shotgun (WGS) entry which is preliminary data.</text>
</comment>
<evidence type="ECO:0000313" key="4">
    <source>
        <dbReference type="Proteomes" id="UP001566132"/>
    </source>
</evidence>
<dbReference type="CDD" id="cd00063">
    <property type="entry name" value="FN3"/>
    <property type="match status" value="2"/>
</dbReference>
<proteinExistence type="predicted"/>
<dbReference type="InterPro" id="IPR003961">
    <property type="entry name" value="FN3_dom"/>
</dbReference>
<dbReference type="Pfam" id="PF00041">
    <property type="entry name" value="fn3"/>
    <property type="match status" value="1"/>
</dbReference>
<accession>A0ABD1ED62</accession>
<protein>
    <recommendedName>
        <fullName evidence="2">Fibronectin type-III domain-containing protein</fullName>
    </recommendedName>
</protein>
<feature type="domain" description="Fibronectin type-III" evidence="2">
    <location>
        <begin position="37"/>
        <end position="128"/>
    </location>
</feature>
<feature type="domain" description="Fibronectin type-III" evidence="2">
    <location>
        <begin position="129"/>
        <end position="231"/>
    </location>
</feature>
<dbReference type="PANTHER" id="PTHR26391">
    <property type="entry name" value="INACTIVE TYROSINE-PROTEIN KINASE 7"/>
    <property type="match status" value="1"/>
</dbReference>
<evidence type="ECO:0000259" key="2">
    <source>
        <dbReference type="PROSITE" id="PS50853"/>
    </source>
</evidence>
<evidence type="ECO:0000256" key="1">
    <source>
        <dbReference type="SAM" id="SignalP"/>
    </source>
</evidence>
<name>A0ABD1ED62_HYPHA</name>
<reference evidence="3 4" key="1">
    <citation type="submission" date="2024-05" db="EMBL/GenBank/DDBJ databases">
        <title>Genetic variation in Jamaican populations of the coffee berry borer (Hypothenemus hampei).</title>
        <authorList>
            <person name="Errbii M."/>
            <person name="Myrie A."/>
        </authorList>
    </citation>
    <scope>NUCLEOTIDE SEQUENCE [LARGE SCALE GENOMIC DNA]</scope>
    <source>
        <strain evidence="3">JA-Hopewell-2020-01-JO</strain>
        <tissue evidence="3">Whole body</tissue>
    </source>
</reference>
<dbReference type="SMART" id="SM00060">
    <property type="entry name" value="FN3"/>
    <property type="match status" value="2"/>
</dbReference>
<dbReference type="SUPFAM" id="SSF49265">
    <property type="entry name" value="Fibronectin type III"/>
    <property type="match status" value="1"/>
</dbReference>
<dbReference type="InterPro" id="IPR013783">
    <property type="entry name" value="Ig-like_fold"/>
</dbReference>
<dbReference type="Gene3D" id="2.60.40.10">
    <property type="entry name" value="Immunoglobulins"/>
    <property type="match status" value="2"/>
</dbReference>
<keyword evidence="1" id="KW-0732">Signal</keyword>
<dbReference type="InterPro" id="IPR036116">
    <property type="entry name" value="FN3_sf"/>
</dbReference>
<dbReference type="PANTHER" id="PTHR26391:SF18">
    <property type="entry name" value="PROTEIN KINASE RECEPTOR TIE-1, PUTATIVE-RELATED"/>
    <property type="match status" value="1"/>
</dbReference>
<organism evidence="3 4">
    <name type="scientific">Hypothenemus hampei</name>
    <name type="common">Coffee berry borer</name>
    <dbReference type="NCBI Taxonomy" id="57062"/>
    <lineage>
        <taxon>Eukaryota</taxon>
        <taxon>Metazoa</taxon>
        <taxon>Ecdysozoa</taxon>
        <taxon>Arthropoda</taxon>
        <taxon>Hexapoda</taxon>
        <taxon>Insecta</taxon>
        <taxon>Pterygota</taxon>
        <taxon>Neoptera</taxon>
        <taxon>Endopterygota</taxon>
        <taxon>Coleoptera</taxon>
        <taxon>Polyphaga</taxon>
        <taxon>Cucujiformia</taxon>
        <taxon>Curculionidae</taxon>
        <taxon>Scolytinae</taxon>
        <taxon>Hypothenemus</taxon>
    </lineage>
</organism>